<evidence type="ECO:0000259" key="1">
    <source>
        <dbReference type="PROSITE" id="PS50181"/>
    </source>
</evidence>
<dbReference type="AlphaFoldDB" id="A0A2H3CW23"/>
<evidence type="ECO:0000313" key="2">
    <source>
        <dbReference type="EMBL" id="PBK86040.1"/>
    </source>
</evidence>
<reference evidence="3" key="1">
    <citation type="journal article" date="2017" name="Nat. Ecol. Evol.">
        <title>Genome expansion and lineage-specific genetic innovations in the forest pathogenic fungi Armillaria.</title>
        <authorList>
            <person name="Sipos G."/>
            <person name="Prasanna A.N."/>
            <person name="Walter M.C."/>
            <person name="O'Connor E."/>
            <person name="Balint B."/>
            <person name="Krizsan K."/>
            <person name="Kiss B."/>
            <person name="Hess J."/>
            <person name="Varga T."/>
            <person name="Slot J."/>
            <person name="Riley R."/>
            <person name="Boka B."/>
            <person name="Rigling D."/>
            <person name="Barry K."/>
            <person name="Lee J."/>
            <person name="Mihaltcheva S."/>
            <person name="LaButti K."/>
            <person name="Lipzen A."/>
            <person name="Waldron R."/>
            <person name="Moloney N.M."/>
            <person name="Sperisen C."/>
            <person name="Kredics L."/>
            <person name="Vagvoelgyi C."/>
            <person name="Patrignani A."/>
            <person name="Fitzpatrick D."/>
            <person name="Nagy I."/>
            <person name="Doyle S."/>
            <person name="Anderson J.B."/>
            <person name="Grigoriev I.V."/>
            <person name="Gueldener U."/>
            <person name="Muensterkoetter M."/>
            <person name="Nagy L.G."/>
        </authorList>
    </citation>
    <scope>NUCLEOTIDE SEQUENCE [LARGE SCALE GENOMIC DNA]</scope>
    <source>
        <strain evidence="3">Ar21-2</strain>
    </source>
</reference>
<dbReference type="EMBL" id="KZ293686">
    <property type="protein sequence ID" value="PBK86040.1"/>
    <property type="molecule type" value="Genomic_DNA"/>
</dbReference>
<keyword evidence="3" id="KW-1185">Reference proteome</keyword>
<dbReference type="InterPro" id="IPR001810">
    <property type="entry name" value="F-box_dom"/>
</dbReference>
<name>A0A2H3CW23_ARMGA</name>
<dbReference type="Gene3D" id="1.20.1280.50">
    <property type="match status" value="1"/>
</dbReference>
<organism evidence="2 3">
    <name type="scientific">Armillaria gallica</name>
    <name type="common">Bulbous honey fungus</name>
    <name type="synonym">Armillaria bulbosa</name>
    <dbReference type="NCBI Taxonomy" id="47427"/>
    <lineage>
        <taxon>Eukaryota</taxon>
        <taxon>Fungi</taxon>
        <taxon>Dikarya</taxon>
        <taxon>Basidiomycota</taxon>
        <taxon>Agaricomycotina</taxon>
        <taxon>Agaricomycetes</taxon>
        <taxon>Agaricomycetidae</taxon>
        <taxon>Agaricales</taxon>
        <taxon>Marasmiineae</taxon>
        <taxon>Physalacriaceae</taxon>
        <taxon>Armillaria</taxon>
    </lineage>
</organism>
<dbReference type="PROSITE" id="PS50181">
    <property type="entry name" value="FBOX"/>
    <property type="match status" value="1"/>
</dbReference>
<dbReference type="Pfam" id="PF00646">
    <property type="entry name" value="F-box"/>
    <property type="match status" value="1"/>
</dbReference>
<accession>A0A2H3CW23</accession>
<evidence type="ECO:0000313" key="3">
    <source>
        <dbReference type="Proteomes" id="UP000217790"/>
    </source>
</evidence>
<dbReference type="Proteomes" id="UP000217790">
    <property type="component" value="Unassembled WGS sequence"/>
</dbReference>
<feature type="domain" description="F-box" evidence="1">
    <location>
        <begin position="1"/>
        <end position="45"/>
    </location>
</feature>
<dbReference type="InterPro" id="IPR036047">
    <property type="entry name" value="F-box-like_dom_sf"/>
</dbReference>
<sequence length="410" mass="46014">MLNDLPDDVLIYTIAFLSVPDILHLRQTCKGFETLTRLSIVWTNAFKHDILSNDYPCNLDETCLEQRTCHAYRLATDWLGDRLLTPKSDTIFTGSPVTEIKLIPGRRHKWLLAVLTGTGSQVLTIWDITRKDKCSEWSQEGARYRTVKLNTDPESEASIAVSLLQKVVLLHLDDNGILHEMNTIDINLYPVALSGDIIALNNPPSKMLIYNWKTGAYAYLDEGGDLWRNPCLEVVLTPSIILVVRTFSISIYASPLLLHGQTHIPIATHSFDWVIGVSVPSPAPNNPLSILICSEEYNPHAMIPRSLELYSLSSFTPILGLTSKIFSDCPQFILGKRATAVCARKWENSEDYSRKSLIAAVFPGPLNPTDHVRVREVCTFSKQWCALDYDEDLGRIAFQSGSEQITILQL</sequence>
<protein>
    <recommendedName>
        <fullName evidence="1">F-box domain-containing protein</fullName>
    </recommendedName>
</protein>
<dbReference type="STRING" id="47427.A0A2H3CW23"/>
<gene>
    <name evidence="2" type="ORF">ARMGADRAFT_1169268</name>
</gene>
<dbReference type="InParanoid" id="A0A2H3CW23"/>
<dbReference type="SUPFAM" id="SSF81383">
    <property type="entry name" value="F-box domain"/>
    <property type="match status" value="1"/>
</dbReference>
<proteinExistence type="predicted"/>
<dbReference type="OrthoDB" id="2688364at2759"/>